<dbReference type="PIRSF" id="PIRSF000654">
    <property type="entry name" value="Integrin-linked_kinase"/>
    <property type="match status" value="1"/>
</dbReference>
<dbReference type="PRINTS" id="PR00109">
    <property type="entry name" value="TYRKINASE"/>
</dbReference>
<evidence type="ECO:0000313" key="10">
    <source>
        <dbReference type="EMBL" id="KRG03042.1"/>
    </source>
</evidence>
<dbReference type="KEGG" id="dmo:Dmoj_GI26970"/>
<evidence type="ECO:0000256" key="4">
    <source>
        <dbReference type="ARBA" id="ARBA00022741"/>
    </source>
</evidence>
<dbReference type="SMART" id="SM00220">
    <property type="entry name" value="S_TKc"/>
    <property type="match status" value="1"/>
</dbReference>
<evidence type="ECO:0000313" key="11">
    <source>
        <dbReference type="Proteomes" id="UP000009192"/>
    </source>
</evidence>
<dbReference type="PANTHER" id="PTHR46716">
    <property type="entry name" value="MITOGEN-ACTIVATED PROTEIN KINASE KINASE KINASE 7"/>
    <property type="match status" value="1"/>
</dbReference>
<dbReference type="Pfam" id="PF00069">
    <property type="entry name" value="Pkinase"/>
    <property type="match status" value="1"/>
</dbReference>
<evidence type="ECO:0000256" key="1">
    <source>
        <dbReference type="ARBA" id="ARBA00006529"/>
    </source>
</evidence>
<feature type="domain" description="Protein kinase" evidence="9">
    <location>
        <begin position="11"/>
        <end position="270"/>
    </location>
</feature>
<evidence type="ECO:0000256" key="7">
    <source>
        <dbReference type="PROSITE-ProRule" id="PRU10141"/>
    </source>
</evidence>
<dbReference type="PROSITE" id="PS00108">
    <property type="entry name" value="PROTEIN_KINASE_ST"/>
    <property type="match status" value="1"/>
</dbReference>
<dbReference type="PROSITE" id="PS50011">
    <property type="entry name" value="PROTEIN_KINASE_DOM"/>
    <property type="match status" value="1"/>
</dbReference>
<dbReference type="AlphaFoldDB" id="A0A0Q9XE95"/>
<evidence type="ECO:0000256" key="6">
    <source>
        <dbReference type="ARBA" id="ARBA00022840"/>
    </source>
</evidence>
<dbReference type="GO" id="GO:0006955">
    <property type="term" value="P:immune response"/>
    <property type="evidence" value="ECO:0007669"/>
    <property type="project" value="TreeGrafter"/>
</dbReference>
<protein>
    <recommendedName>
        <fullName evidence="9">Protein kinase domain-containing protein</fullName>
    </recommendedName>
</protein>
<dbReference type="SUPFAM" id="SSF56112">
    <property type="entry name" value="Protein kinase-like (PK-like)"/>
    <property type="match status" value="1"/>
</dbReference>
<sequence>MTAIQRSEIKINPNDKLGEGSFGAVYKGKYQGEDVAIKIINYNIEHEHIQREPFYMAMVSGHANFVKLHAVVMEKTETLLVMEYIDGGSLFRFLHNTKEELTYSQAINLLCQAAEALAYLHAISERPVIHRDVKSLNMLVDAERKSLKICDFGFVRQSGTEMTEKRGTPVYMAPEVFKGKMYTSKCDVYSMGITIWEVLARKIPYYNLKKELQIKYIIEIDKGLRPSLDDLKFDCPDQLKTFIQRCWDKDPNVRPTMQQVVHELRKHKNV</sequence>
<keyword evidence="5" id="KW-0418">Kinase</keyword>
<dbReference type="Gene3D" id="3.30.200.20">
    <property type="entry name" value="Phosphorylase Kinase, domain 1"/>
    <property type="match status" value="1"/>
</dbReference>
<dbReference type="GO" id="GO:0007254">
    <property type="term" value="P:JNK cascade"/>
    <property type="evidence" value="ECO:0007669"/>
    <property type="project" value="TreeGrafter"/>
</dbReference>
<dbReference type="EMBL" id="CH933807">
    <property type="protein sequence ID" value="KRG03042.1"/>
    <property type="molecule type" value="Genomic_DNA"/>
</dbReference>
<organism evidence="10 11">
    <name type="scientific">Drosophila mojavensis</name>
    <name type="common">Fruit fly</name>
    <dbReference type="NCBI Taxonomy" id="7230"/>
    <lineage>
        <taxon>Eukaryota</taxon>
        <taxon>Metazoa</taxon>
        <taxon>Ecdysozoa</taxon>
        <taxon>Arthropoda</taxon>
        <taxon>Hexapoda</taxon>
        <taxon>Insecta</taxon>
        <taxon>Pterygota</taxon>
        <taxon>Neoptera</taxon>
        <taxon>Endopterygota</taxon>
        <taxon>Diptera</taxon>
        <taxon>Brachycera</taxon>
        <taxon>Muscomorpha</taxon>
        <taxon>Ephydroidea</taxon>
        <taxon>Drosophilidae</taxon>
        <taxon>Drosophila</taxon>
    </lineage>
</organism>
<keyword evidence="3" id="KW-0808">Transferase</keyword>
<dbReference type="InterPro" id="IPR000719">
    <property type="entry name" value="Prot_kinase_dom"/>
</dbReference>
<name>A0A0Q9XE95_DROMO</name>
<dbReference type="GO" id="GO:0004709">
    <property type="term" value="F:MAP kinase kinase kinase activity"/>
    <property type="evidence" value="ECO:0007669"/>
    <property type="project" value="TreeGrafter"/>
</dbReference>
<keyword evidence="2 8" id="KW-0723">Serine/threonine-protein kinase</keyword>
<keyword evidence="6 7" id="KW-0067">ATP-binding</keyword>
<dbReference type="Gene3D" id="1.10.510.10">
    <property type="entry name" value="Transferase(Phosphotransferase) domain 1"/>
    <property type="match status" value="1"/>
</dbReference>
<accession>A0A0Q9XE95</accession>
<dbReference type="InterPro" id="IPR017441">
    <property type="entry name" value="Protein_kinase_ATP_BS"/>
</dbReference>
<dbReference type="InterPro" id="IPR001245">
    <property type="entry name" value="Ser-Thr/Tyr_kinase_cat_dom"/>
</dbReference>
<dbReference type="OrthoDB" id="10261027at2759"/>
<dbReference type="GO" id="GO:0005524">
    <property type="term" value="F:ATP binding"/>
    <property type="evidence" value="ECO:0007669"/>
    <property type="project" value="UniProtKB-UniRule"/>
</dbReference>
<evidence type="ECO:0000256" key="3">
    <source>
        <dbReference type="ARBA" id="ARBA00022679"/>
    </source>
</evidence>
<dbReference type="PROSITE" id="PS00107">
    <property type="entry name" value="PROTEIN_KINASE_ATP"/>
    <property type="match status" value="1"/>
</dbReference>
<keyword evidence="4 7" id="KW-0547">Nucleotide-binding</keyword>
<evidence type="ECO:0000259" key="9">
    <source>
        <dbReference type="PROSITE" id="PS50011"/>
    </source>
</evidence>
<evidence type="ECO:0000256" key="5">
    <source>
        <dbReference type="ARBA" id="ARBA00022777"/>
    </source>
</evidence>
<evidence type="ECO:0000256" key="8">
    <source>
        <dbReference type="RuleBase" id="RU000304"/>
    </source>
</evidence>
<gene>
    <name evidence="10" type="primary">Dmoj\GI26970</name>
    <name evidence="10" type="ORF">Dmoj_GI26970</name>
</gene>
<dbReference type="GO" id="GO:0043123">
    <property type="term" value="P:positive regulation of canonical NF-kappaB signal transduction"/>
    <property type="evidence" value="ECO:0007669"/>
    <property type="project" value="TreeGrafter"/>
</dbReference>
<keyword evidence="11" id="KW-1185">Reference proteome</keyword>
<proteinExistence type="inferred from homology"/>
<dbReference type="SMR" id="A0A0Q9XE95"/>
<evidence type="ECO:0000256" key="2">
    <source>
        <dbReference type="ARBA" id="ARBA00022527"/>
    </source>
</evidence>
<feature type="binding site" evidence="7">
    <location>
        <position position="38"/>
    </location>
    <ligand>
        <name>ATP</name>
        <dbReference type="ChEBI" id="CHEBI:30616"/>
    </ligand>
</feature>
<dbReference type="CDD" id="cd13999">
    <property type="entry name" value="STKc_MAP3K-like"/>
    <property type="match status" value="1"/>
</dbReference>
<reference evidence="10 11" key="1">
    <citation type="journal article" date="2007" name="Nature">
        <title>Evolution of genes and genomes on the Drosophila phylogeny.</title>
        <authorList>
            <consortium name="Drosophila 12 Genomes Consortium"/>
            <person name="Clark A.G."/>
            <person name="Eisen M.B."/>
            <person name="Smith D.R."/>
            <person name="Bergman C.M."/>
            <person name="Oliver B."/>
            <person name="Markow T.A."/>
            <person name="Kaufman T.C."/>
            <person name="Kellis M."/>
            <person name="Gelbart W."/>
            <person name="Iyer V.N."/>
            <person name="Pollard D.A."/>
            <person name="Sackton T.B."/>
            <person name="Larracuente A.M."/>
            <person name="Singh N.D."/>
            <person name="Abad J.P."/>
            <person name="Abt D.N."/>
            <person name="Adryan B."/>
            <person name="Aguade M."/>
            <person name="Akashi H."/>
            <person name="Anderson W.W."/>
            <person name="Aquadro C.F."/>
            <person name="Ardell D.H."/>
            <person name="Arguello R."/>
            <person name="Artieri C.G."/>
            <person name="Barbash D.A."/>
            <person name="Barker D."/>
            <person name="Barsanti P."/>
            <person name="Batterham P."/>
            <person name="Batzoglou S."/>
            <person name="Begun D."/>
            <person name="Bhutkar A."/>
            <person name="Blanco E."/>
            <person name="Bosak S.A."/>
            <person name="Bradley R.K."/>
            <person name="Brand A.D."/>
            <person name="Brent M.R."/>
            <person name="Brooks A.N."/>
            <person name="Brown R.H."/>
            <person name="Butlin R.K."/>
            <person name="Caggese C."/>
            <person name="Calvi B.R."/>
            <person name="Bernardo de Carvalho A."/>
            <person name="Caspi A."/>
            <person name="Castrezana S."/>
            <person name="Celniker S.E."/>
            <person name="Chang J.L."/>
            <person name="Chapple C."/>
            <person name="Chatterji S."/>
            <person name="Chinwalla A."/>
            <person name="Civetta A."/>
            <person name="Clifton S.W."/>
            <person name="Comeron J.M."/>
            <person name="Costello J.C."/>
            <person name="Coyne J.A."/>
            <person name="Daub J."/>
            <person name="David R.G."/>
            <person name="Delcher A.L."/>
            <person name="Delehaunty K."/>
            <person name="Do C.B."/>
            <person name="Ebling H."/>
            <person name="Edwards K."/>
            <person name="Eickbush T."/>
            <person name="Evans J.D."/>
            <person name="Filipski A."/>
            <person name="Findeiss S."/>
            <person name="Freyhult E."/>
            <person name="Fulton L."/>
            <person name="Fulton R."/>
            <person name="Garcia A.C."/>
            <person name="Gardiner A."/>
            <person name="Garfield D.A."/>
            <person name="Garvin B.E."/>
            <person name="Gibson G."/>
            <person name="Gilbert D."/>
            <person name="Gnerre S."/>
            <person name="Godfrey J."/>
            <person name="Good R."/>
            <person name="Gotea V."/>
            <person name="Gravely B."/>
            <person name="Greenberg A.J."/>
            <person name="Griffiths-Jones S."/>
            <person name="Gross S."/>
            <person name="Guigo R."/>
            <person name="Gustafson E.A."/>
            <person name="Haerty W."/>
            <person name="Hahn M.W."/>
            <person name="Halligan D.L."/>
            <person name="Halpern A.L."/>
            <person name="Halter G.M."/>
            <person name="Han M.V."/>
            <person name="Heger A."/>
            <person name="Hillier L."/>
            <person name="Hinrichs A.S."/>
            <person name="Holmes I."/>
            <person name="Hoskins R.A."/>
            <person name="Hubisz M.J."/>
            <person name="Hultmark D."/>
            <person name="Huntley M.A."/>
            <person name="Jaffe D.B."/>
            <person name="Jagadeeshan S."/>
            <person name="Jeck W.R."/>
            <person name="Johnson J."/>
            <person name="Jones C.D."/>
            <person name="Jordan W.C."/>
            <person name="Karpen G.H."/>
            <person name="Kataoka E."/>
            <person name="Keightley P.D."/>
            <person name="Kheradpour P."/>
            <person name="Kirkness E.F."/>
            <person name="Koerich L.B."/>
            <person name="Kristiansen K."/>
            <person name="Kudrna D."/>
            <person name="Kulathinal R.J."/>
            <person name="Kumar S."/>
            <person name="Kwok R."/>
            <person name="Lander E."/>
            <person name="Langley C.H."/>
            <person name="Lapoint R."/>
            <person name="Lazzaro B.P."/>
            <person name="Lee S.J."/>
            <person name="Levesque L."/>
            <person name="Li R."/>
            <person name="Lin C.F."/>
            <person name="Lin M.F."/>
            <person name="Lindblad-Toh K."/>
            <person name="Llopart A."/>
            <person name="Long M."/>
            <person name="Low L."/>
            <person name="Lozovsky E."/>
            <person name="Lu J."/>
            <person name="Luo M."/>
            <person name="Machado C.A."/>
            <person name="Makalowski W."/>
            <person name="Marzo M."/>
            <person name="Matsuda M."/>
            <person name="Matzkin L."/>
            <person name="McAllister B."/>
            <person name="McBride C.S."/>
            <person name="McKernan B."/>
            <person name="McKernan K."/>
            <person name="Mendez-Lago M."/>
            <person name="Minx P."/>
            <person name="Mollenhauer M.U."/>
            <person name="Montooth K."/>
            <person name="Mount S.M."/>
            <person name="Mu X."/>
            <person name="Myers E."/>
            <person name="Negre B."/>
            <person name="Newfeld S."/>
            <person name="Nielsen R."/>
            <person name="Noor M.A."/>
            <person name="O'Grady P."/>
            <person name="Pachter L."/>
            <person name="Papaceit M."/>
            <person name="Parisi M.J."/>
            <person name="Parisi M."/>
            <person name="Parts L."/>
            <person name="Pedersen J.S."/>
            <person name="Pesole G."/>
            <person name="Phillippy A.M."/>
            <person name="Ponting C.P."/>
            <person name="Pop M."/>
            <person name="Porcelli D."/>
            <person name="Powell J.R."/>
            <person name="Prohaska S."/>
            <person name="Pruitt K."/>
            <person name="Puig M."/>
            <person name="Quesneville H."/>
            <person name="Ram K.R."/>
            <person name="Rand D."/>
            <person name="Rasmussen M.D."/>
            <person name="Reed L.K."/>
            <person name="Reenan R."/>
            <person name="Reily A."/>
            <person name="Remington K.A."/>
            <person name="Rieger T.T."/>
            <person name="Ritchie M.G."/>
            <person name="Robin C."/>
            <person name="Rogers Y.H."/>
            <person name="Rohde C."/>
            <person name="Rozas J."/>
            <person name="Rubenfield M.J."/>
            <person name="Ruiz A."/>
            <person name="Russo S."/>
            <person name="Salzberg S.L."/>
            <person name="Sanchez-Gracia A."/>
            <person name="Saranga D.J."/>
            <person name="Sato H."/>
            <person name="Schaeffer S.W."/>
            <person name="Schatz M.C."/>
            <person name="Schlenke T."/>
            <person name="Schwartz R."/>
            <person name="Segarra C."/>
            <person name="Singh R.S."/>
            <person name="Sirot L."/>
            <person name="Sirota M."/>
            <person name="Sisneros N.B."/>
            <person name="Smith C.D."/>
            <person name="Smith T.F."/>
            <person name="Spieth J."/>
            <person name="Stage D.E."/>
            <person name="Stark A."/>
            <person name="Stephan W."/>
            <person name="Strausberg R.L."/>
            <person name="Strempel S."/>
            <person name="Sturgill D."/>
            <person name="Sutton G."/>
            <person name="Sutton G.G."/>
            <person name="Tao W."/>
            <person name="Teichmann S."/>
            <person name="Tobari Y.N."/>
            <person name="Tomimura Y."/>
            <person name="Tsolas J.M."/>
            <person name="Valente V.L."/>
            <person name="Venter E."/>
            <person name="Venter J.C."/>
            <person name="Vicario S."/>
            <person name="Vieira F.G."/>
            <person name="Vilella A.J."/>
            <person name="Villasante A."/>
            <person name="Walenz B."/>
            <person name="Wang J."/>
            <person name="Wasserman M."/>
            <person name="Watts T."/>
            <person name="Wilson D."/>
            <person name="Wilson R.K."/>
            <person name="Wing R.A."/>
            <person name="Wolfner M.F."/>
            <person name="Wong A."/>
            <person name="Wong G.K."/>
            <person name="Wu C.I."/>
            <person name="Wu G."/>
            <person name="Yamamoto D."/>
            <person name="Yang H.P."/>
            <person name="Yang S.P."/>
            <person name="Yorke J.A."/>
            <person name="Yoshida K."/>
            <person name="Zdobnov E."/>
            <person name="Zhang P."/>
            <person name="Zhang Y."/>
            <person name="Zimin A.V."/>
            <person name="Baldwin J."/>
            <person name="Abdouelleil A."/>
            <person name="Abdulkadir J."/>
            <person name="Abebe A."/>
            <person name="Abera B."/>
            <person name="Abreu J."/>
            <person name="Acer S.C."/>
            <person name="Aftuck L."/>
            <person name="Alexander A."/>
            <person name="An P."/>
            <person name="Anderson E."/>
            <person name="Anderson S."/>
            <person name="Arachi H."/>
            <person name="Azer M."/>
            <person name="Bachantsang P."/>
            <person name="Barry A."/>
            <person name="Bayul T."/>
            <person name="Berlin A."/>
            <person name="Bessette D."/>
            <person name="Bloom T."/>
            <person name="Blye J."/>
            <person name="Boguslavskiy L."/>
            <person name="Bonnet C."/>
            <person name="Boukhgalter B."/>
            <person name="Bourzgui I."/>
            <person name="Brown A."/>
            <person name="Cahill P."/>
            <person name="Channer S."/>
            <person name="Cheshatsang Y."/>
            <person name="Chuda L."/>
            <person name="Citroen M."/>
            <person name="Collymore A."/>
            <person name="Cooke P."/>
            <person name="Costello M."/>
            <person name="D'Aco K."/>
            <person name="Daza R."/>
            <person name="De Haan G."/>
            <person name="DeGray S."/>
            <person name="DeMaso C."/>
            <person name="Dhargay N."/>
            <person name="Dooley K."/>
            <person name="Dooley E."/>
            <person name="Doricent M."/>
            <person name="Dorje P."/>
            <person name="Dorjee K."/>
            <person name="Dupes A."/>
            <person name="Elong R."/>
            <person name="Falk J."/>
            <person name="Farina A."/>
            <person name="Faro S."/>
            <person name="Ferguson D."/>
            <person name="Fisher S."/>
            <person name="Foley C.D."/>
            <person name="Franke A."/>
            <person name="Friedrich D."/>
            <person name="Gadbois L."/>
            <person name="Gearin G."/>
            <person name="Gearin C.R."/>
            <person name="Giannoukos G."/>
            <person name="Goode T."/>
            <person name="Graham J."/>
            <person name="Grandbois E."/>
            <person name="Grewal S."/>
            <person name="Gyaltsen K."/>
            <person name="Hafez N."/>
            <person name="Hagos B."/>
            <person name="Hall J."/>
            <person name="Henson C."/>
            <person name="Hollinger A."/>
            <person name="Honan T."/>
            <person name="Huard M.D."/>
            <person name="Hughes L."/>
            <person name="Hurhula B."/>
            <person name="Husby M.E."/>
            <person name="Kamat A."/>
            <person name="Kanga B."/>
            <person name="Kashin S."/>
            <person name="Khazanovich D."/>
            <person name="Kisner P."/>
            <person name="Lance K."/>
            <person name="Lara M."/>
            <person name="Lee W."/>
            <person name="Lennon N."/>
            <person name="Letendre F."/>
            <person name="LeVine R."/>
            <person name="Lipovsky A."/>
            <person name="Liu X."/>
            <person name="Liu J."/>
            <person name="Liu S."/>
            <person name="Lokyitsang T."/>
            <person name="Lokyitsang Y."/>
            <person name="Lubonja R."/>
            <person name="Lui A."/>
            <person name="MacDonald P."/>
            <person name="Magnisalis V."/>
            <person name="Maru K."/>
            <person name="Matthews C."/>
            <person name="McCusker W."/>
            <person name="McDonough S."/>
            <person name="Mehta T."/>
            <person name="Meldrim J."/>
            <person name="Meneus L."/>
            <person name="Mihai O."/>
            <person name="Mihalev A."/>
            <person name="Mihova T."/>
            <person name="Mittelman R."/>
            <person name="Mlenga V."/>
            <person name="Montmayeur A."/>
            <person name="Mulrain L."/>
            <person name="Navidi A."/>
            <person name="Naylor J."/>
            <person name="Negash T."/>
            <person name="Nguyen T."/>
            <person name="Nguyen N."/>
            <person name="Nicol R."/>
            <person name="Norbu C."/>
            <person name="Norbu N."/>
            <person name="Novod N."/>
            <person name="O'Neill B."/>
            <person name="Osman S."/>
            <person name="Markiewicz E."/>
            <person name="Oyono O.L."/>
            <person name="Patti C."/>
            <person name="Phunkhang P."/>
            <person name="Pierre F."/>
            <person name="Priest M."/>
            <person name="Raghuraman S."/>
            <person name="Rege F."/>
            <person name="Reyes R."/>
            <person name="Rise C."/>
            <person name="Rogov P."/>
            <person name="Ross K."/>
            <person name="Ryan E."/>
            <person name="Settipalli S."/>
            <person name="Shea T."/>
            <person name="Sherpa N."/>
            <person name="Shi L."/>
            <person name="Shih D."/>
            <person name="Sparrow T."/>
            <person name="Spaulding J."/>
            <person name="Stalker J."/>
            <person name="Stange-Thomann N."/>
            <person name="Stavropoulos S."/>
            <person name="Stone C."/>
            <person name="Strader C."/>
            <person name="Tesfaye S."/>
            <person name="Thomson T."/>
            <person name="Thoulutsang Y."/>
            <person name="Thoulutsang D."/>
            <person name="Topham K."/>
            <person name="Topping I."/>
            <person name="Tsamla T."/>
            <person name="Vassiliev H."/>
            <person name="Vo A."/>
            <person name="Wangchuk T."/>
            <person name="Wangdi T."/>
            <person name="Weiand M."/>
            <person name="Wilkinson J."/>
            <person name="Wilson A."/>
            <person name="Yadav S."/>
            <person name="Young G."/>
            <person name="Yu Q."/>
            <person name="Zembek L."/>
            <person name="Zhong D."/>
            <person name="Zimmer A."/>
            <person name="Zwirko Z."/>
            <person name="Jaffe D.B."/>
            <person name="Alvarez P."/>
            <person name="Brockman W."/>
            <person name="Butler J."/>
            <person name="Chin C."/>
            <person name="Gnerre S."/>
            <person name="Grabherr M."/>
            <person name="Kleber M."/>
            <person name="Mauceli E."/>
            <person name="MacCallum I."/>
        </authorList>
    </citation>
    <scope>NUCLEOTIDE SEQUENCE [LARGE SCALE GENOMIC DNA]</scope>
    <source>
        <strain evidence="11">Tucson 15081-1352.22</strain>
    </source>
</reference>
<dbReference type="InterPro" id="IPR008271">
    <property type="entry name" value="Ser/Thr_kinase_AS"/>
</dbReference>
<dbReference type="PANTHER" id="PTHR46716:SF1">
    <property type="entry name" value="MITOGEN-ACTIVATED PROTEIN KINASE KINASE KINASE 7"/>
    <property type="match status" value="1"/>
</dbReference>
<dbReference type="InterPro" id="IPR011009">
    <property type="entry name" value="Kinase-like_dom_sf"/>
</dbReference>
<dbReference type="InParanoid" id="A0A0Q9XE95"/>
<dbReference type="GO" id="GO:0019899">
    <property type="term" value="F:enzyme binding"/>
    <property type="evidence" value="ECO:0007669"/>
    <property type="project" value="UniProtKB-ARBA"/>
</dbReference>
<dbReference type="GO" id="GO:0006950">
    <property type="term" value="P:response to stress"/>
    <property type="evidence" value="ECO:0007669"/>
    <property type="project" value="UniProtKB-ARBA"/>
</dbReference>
<dbReference type="Proteomes" id="UP000009192">
    <property type="component" value="Unassembled WGS sequence"/>
</dbReference>
<comment type="similarity">
    <text evidence="1">Belongs to the protein kinase superfamily. STE Ser/Thr protein kinase family. MAP kinase kinase kinase subfamily.</text>
</comment>